<reference evidence="1 2" key="1">
    <citation type="submission" date="2019-01" db="EMBL/GenBank/DDBJ databases">
        <title>High-quality-draft genome sequences of five non-tuberculosis mycobacteriaceae isolated from a nosocomial environment.</title>
        <authorList>
            <person name="Tiago I."/>
            <person name="Alarico S."/>
            <person name="Pereira S.G."/>
            <person name="Coelho C."/>
            <person name="Maranha A."/>
            <person name="Empadinhas N."/>
        </authorList>
    </citation>
    <scope>NUCLEOTIDE SEQUENCE [LARGE SCALE GENOMIC DNA]</scope>
    <source>
        <strain evidence="1 2">24AIII</strain>
    </source>
</reference>
<proteinExistence type="predicted"/>
<gene>
    <name evidence="1" type="ORF">EUA03_26600</name>
</gene>
<dbReference type="EMBL" id="SDLO01000044">
    <property type="protein sequence ID" value="TDK84429.1"/>
    <property type="molecule type" value="Genomic_DNA"/>
</dbReference>
<name>A0A4R5W6Q1_MYCMU</name>
<dbReference type="AlphaFoldDB" id="A0A4R5W6Q1"/>
<evidence type="ECO:0000313" key="2">
    <source>
        <dbReference type="Proteomes" id="UP000294929"/>
    </source>
</evidence>
<feature type="non-terminal residue" evidence="1">
    <location>
        <position position="1"/>
    </location>
</feature>
<organism evidence="1 2">
    <name type="scientific">Mycolicibacterium mucogenicum</name>
    <name type="common">Mycobacterium mucogenicum</name>
    <dbReference type="NCBI Taxonomy" id="56689"/>
    <lineage>
        <taxon>Bacteria</taxon>
        <taxon>Bacillati</taxon>
        <taxon>Actinomycetota</taxon>
        <taxon>Actinomycetes</taxon>
        <taxon>Mycobacteriales</taxon>
        <taxon>Mycobacteriaceae</taxon>
        <taxon>Mycolicibacterium</taxon>
    </lineage>
</organism>
<accession>A0A4R5W6Q1</accession>
<sequence>QIILGKVRPFLRRLAEAHPQVLIIAPTTHMATSQMSATGRATKMIGAALAAGGSLLLAPAGTALADSGPLDGLGGALSNEAGFAQHFTTHNIGGLEGIAAINAGGLQAGVGSLGSGLLSGSTATSSLLNSGGNLTTFAVQGILRPGH</sequence>
<dbReference type="Proteomes" id="UP000294929">
    <property type="component" value="Unassembled WGS sequence"/>
</dbReference>
<comment type="caution">
    <text evidence="1">The sequence shown here is derived from an EMBL/GenBank/DDBJ whole genome shotgun (WGS) entry which is preliminary data.</text>
</comment>
<evidence type="ECO:0000313" key="1">
    <source>
        <dbReference type="EMBL" id="TDK84429.1"/>
    </source>
</evidence>
<protein>
    <submittedName>
        <fullName evidence="1">Uncharacterized protein</fullName>
    </submittedName>
</protein>